<keyword evidence="7 10" id="KW-0072">Autophagy</keyword>
<dbReference type="GO" id="GO:0070973">
    <property type="term" value="P:protein localization to endoplasmic reticulum exit site"/>
    <property type="evidence" value="ECO:0007669"/>
    <property type="project" value="TreeGrafter"/>
</dbReference>
<reference evidence="14" key="2">
    <citation type="submission" date="2023-06" db="EMBL/GenBank/DDBJ databases">
        <authorList>
            <consortium name="Lawrence Berkeley National Laboratory"/>
            <person name="Haridas S."/>
            <person name="Hensen N."/>
            <person name="Bonometti L."/>
            <person name="Westerberg I."/>
            <person name="Brannstrom I.O."/>
            <person name="Guillou S."/>
            <person name="Cros-Aarteil S."/>
            <person name="Calhoun S."/>
            <person name="Kuo A."/>
            <person name="Mondo S."/>
            <person name="Pangilinan J."/>
            <person name="Riley R."/>
            <person name="Labutti K."/>
            <person name="Andreopoulos B."/>
            <person name="Lipzen A."/>
            <person name="Chen C."/>
            <person name="Yanf M."/>
            <person name="Daum C."/>
            <person name="Ng V."/>
            <person name="Clum A."/>
            <person name="Steindorff A."/>
            <person name="Ohm R."/>
            <person name="Martin F."/>
            <person name="Silar P."/>
            <person name="Natvig D."/>
            <person name="Lalanne C."/>
            <person name="Gautier V."/>
            <person name="Ament-Velasquez S.L."/>
            <person name="Kruys A."/>
            <person name="Hutchinson M.I."/>
            <person name="Powell A.J."/>
            <person name="Barry K."/>
            <person name="Miller A.N."/>
            <person name="Grigoriev I.V."/>
            <person name="Debuchy R."/>
            <person name="Gladieux P."/>
            <person name="Thoren M.H."/>
            <person name="Johannesson H."/>
        </authorList>
    </citation>
    <scope>NUCLEOTIDE SEQUENCE</scope>
    <source>
        <strain evidence="14">CBS 958.72</strain>
    </source>
</reference>
<dbReference type="PANTHER" id="PTHR13402">
    <property type="entry name" value="RGPR-RELATED"/>
    <property type="match status" value="1"/>
</dbReference>
<dbReference type="GO" id="GO:0070971">
    <property type="term" value="C:endoplasmic reticulum exit site"/>
    <property type="evidence" value="ECO:0007669"/>
    <property type="project" value="UniProtKB-ARBA"/>
</dbReference>
<feature type="domain" description="Sec16 central conserved" evidence="13">
    <location>
        <begin position="975"/>
        <end position="1094"/>
    </location>
</feature>
<evidence type="ECO:0000256" key="6">
    <source>
        <dbReference type="ARBA" id="ARBA00022927"/>
    </source>
</evidence>
<evidence type="ECO:0000256" key="11">
    <source>
        <dbReference type="SAM" id="MobiDB-lite"/>
    </source>
</evidence>
<evidence type="ECO:0000256" key="10">
    <source>
        <dbReference type="RuleBase" id="RU364101"/>
    </source>
</evidence>
<organism evidence="14 15">
    <name type="scientific">Lasiosphaeria ovina</name>
    <dbReference type="NCBI Taxonomy" id="92902"/>
    <lineage>
        <taxon>Eukaryota</taxon>
        <taxon>Fungi</taxon>
        <taxon>Dikarya</taxon>
        <taxon>Ascomycota</taxon>
        <taxon>Pezizomycotina</taxon>
        <taxon>Sordariomycetes</taxon>
        <taxon>Sordariomycetidae</taxon>
        <taxon>Sordariales</taxon>
        <taxon>Lasiosphaeriaceae</taxon>
        <taxon>Lasiosphaeria</taxon>
    </lineage>
</organism>
<feature type="region of interest" description="Disordered" evidence="11">
    <location>
        <begin position="483"/>
        <end position="670"/>
    </location>
</feature>
<evidence type="ECO:0000313" key="15">
    <source>
        <dbReference type="Proteomes" id="UP001287356"/>
    </source>
</evidence>
<feature type="compositionally biased region" description="Basic and acidic residues" evidence="11">
    <location>
        <begin position="350"/>
        <end position="360"/>
    </location>
</feature>
<feature type="region of interest" description="Disordered" evidence="11">
    <location>
        <begin position="49"/>
        <end position="225"/>
    </location>
</feature>
<keyword evidence="8 10" id="KW-0472">Membrane</keyword>
<accession>A0AAE0N0T9</accession>
<reference evidence="14" key="1">
    <citation type="journal article" date="2023" name="Mol. Phylogenet. Evol.">
        <title>Genome-scale phylogeny and comparative genomics of the fungal order Sordariales.</title>
        <authorList>
            <person name="Hensen N."/>
            <person name="Bonometti L."/>
            <person name="Westerberg I."/>
            <person name="Brannstrom I.O."/>
            <person name="Guillou S."/>
            <person name="Cros-Aarteil S."/>
            <person name="Calhoun S."/>
            <person name="Haridas S."/>
            <person name="Kuo A."/>
            <person name="Mondo S."/>
            <person name="Pangilinan J."/>
            <person name="Riley R."/>
            <person name="LaButti K."/>
            <person name="Andreopoulos B."/>
            <person name="Lipzen A."/>
            <person name="Chen C."/>
            <person name="Yan M."/>
            <person name="Daum C."/>
            <person name="Ng V."/>
            <person name="Clum A."/>
            <person name="Steindorff A."/>
            <person name="Ohm R.A."/>
            <person name="Martin F."/>
            <person name="Silar P."/>
            <person name="Natvig D.O."/>
            <person name="Lalanne C."/>
            <person name="Gautier V."/>
            <person name="Ament-Velasquez S.L."/>
            <person name="Kruys A."/>
            <person name="Hutchinson M.I."/>
            <person name="Powell A.J."/>
            <person name="Barry K."/>
            <person name="Miller A.N."/>
            <person name="Grigoriev I.V."/>
            <person name="Debuchy R."/>
            <person name="Gladieux P."/>
            <person name="Hiltunen Thoren M."/>
            <person name="Johannesson H."/>
        </authorList>
    </citation>
    <scope>NUCLEOTIDE SEQUENCE</scope>
    <source>
        <strain evidence="14">CBS 958.72</strain>
    </source>
</reference>
<evidence type="ECO:0000256" key="8">
    <source>
        <dbReference type="ARBA" id="ARBA00023136"/>
    </source>
</evidence>
<feature type="region of interest" description="Disordered" evidence="11">
    <location>
        <begin position="1"/>
        <end position="33"/>
    </location>
</feature>
<dbReference type="GO" id="GO:0015031">
    <property type="term" value="P:protein transport"/>
    <property type="evidence" value="ECO:0007669"/>
    <property type="project" value="UniProtKB-KW"/>
</dbReference>
<feature type="region of interest" description="Disordered" evidence="11">
    <location>
        <begin position="1453"/>
        <end position="1493"/>
    </location>
</feature>
<comment type="subcellular location">
    <subcellularLocation>
        <location evidence="1">Endoplasmic reticulum membrane</location>
        <topology evidence="1">Peripheral membrane protein</topology>
        <orientation evidence="1">Cytoplasmic side</orientation>
    </subcellularLocation>
</comment>
<feature type="compositionally biased region" description="Polar residues" evidence="11">
    <location>
        <begin position="860"/>
        <end position="878"/>
    </location>
</feature>
<evidence type="ECO:0000256" key="5">
    <source>
        <dbReference type="ARBA" id="ARBA00022892"/>
    </source>
</evidence>
<evidence type="ECO:0000256" key="3">
    <source>
        <dbReference type="ARBA" id="ARBA00022448"/>
    </source>
</evidence>
<feature type="compositionally biased region" description="Polar residues" evidence="11">
    <location>
        <begin position="1622"/>
        <end position="1632"/>
    </location>
</feature>
<dbReference type="Proteomes" id="UP001287356">
    <property type="component" value="Unassembled WGS sequence"/>
</dbReference>
<dbReference type="Gene3D" id="1.25.40.1030">
    <property type="match status" value="1"/>
</dbReference>
<feature type="compositionally biased region" description="Polar residues" evidence="11">
    <location>
        <begin position="109"/>
        <end position="128"/>
    </location>
</feature>
<gene>
    <name evidence="14" type="ORF">B0T24DRAFT_536672</name>
</gene>
<dbReference type="CDD" id="cd09233">
    <property type="entry name" value="ACE1-Sec16-like"/>
    <property type="match status" value="1"/>
</dbReference>
<dbReference type="InterPro" id="IPR024340">
    <property type="entry name" value="Sec16_CCD"/>
</dbReference>
<dbReference type="GO" id="GO:0005789">
    <property type="term" value="C:endoplasmic reticulum membrane"/>
    <property type="evidence" value="ECO:0007669"/>
    <property type="project" value="UniProtKB-SubCell"/>
</dbReference>
<feature type="compositionally biased region" description="Basic and acidic residues" evidence="11">
    <location>
        <begin position="1757"/>
        <end position="1789"/>
    </location>
</feature>
<keyword evidence="5 10" id="KW-0931">ER-Golgi transport</keyword>
<feature type="compositionally biased region" description="Low complexity" evidence="11">
    <location>
        <begin position="1915"/>
        <end position="1963"/>
    </location>
</feature>
<sequence>MFSDAPNASWHPAMMPNSLADLPRNPPKDVPSSLTSAIFVHQDETSFAASDAGDEVHNKSIGPDAWFPDYGTGDSWIQDTNEAPDAPAAVSGRADSSGETEDEGEPKSGTASKHISTMSFTRTVSHEVSWNDDDDPEWNLPRVGTDPFKFMPPNNRSNSFPVASASKRQEEGEPELDEPLSHNQAEEVVFEAAREEAHESFESSYNGFAEDDQEHSSNANHQYIGGNLAGTTEEALEARFEEGLPLISSTSDAVPNNDVGQGEKDFFGDDTAAEEDDFFSQVRNEKAAELSDEFPPALDRKSTMQVLGALDIGLPTPNGSPLHESRENGVAITEVSTNQAIIENNPDADVVSKNDDDSKPADVEELAAKWQEMFAGDEEDELLLDDATETETKELDPAAFFDSDDEGFLDDSEIQPVAEPIVAPTTPSAAEVRPLNGRYLPPSQLPGSAAPSVNPYIPAAASPALPPVPRNPYLPPTVAPAIHPLSASPFPAPSSVPPSTGYGYGAPPRPPLQETKAQSFVKATGGYTSPYDLPMDVVVPKKRASMHNLQRSTAPSASLQAPPAPPRSASLQSHPPPPTTPGSGLPHADVIASSKLPPAANKPSLSDLRSKEHFFEELPMTTKPRPTSRQSNKSLPSPSLTSPYGAPLQPGAPPMNLQPATPQVQQSAAPFAAADIPKLVAPPLANPYASLPSNNGLSPAVPPTAPSRYSPAPPIPLANGSVPPPGPSRYSPAPPGARLPSGGPPPAHPVTVPPILPHQPRTSSPLAHFEISHERSRSHAPNHHAEGGLAERRSSSSMYDPRLQRVPSLPPTREVEEEEGLAPAQSAAPGYAPPPQPASPPESRFSQSPQRLRRTPPPTSFTGQSSLSPPKRATSSHNAVAGSHDFVPPPRSQTQSPGALYGNRDGRPVDPIPRPSSVHDSGFSRTTTYTTAIPPAPTSAPLASASRPRSFSQNLSLVTPTDGRENDVLQRWRGAPLISWGVGGTIVTMFPKDVPRYGMNQSSPMILRSPGTVKVQNAKDLQPMEERLSKFPGPLKGKSKKKETISWLTTGIESLERGLPNSLVAQTHLSHDDKRAMERVLLWKILRLFIEHEGLLEGNPTIDKAVRDILTPDLETRGAPSLYTAGAGSRGFNDPVTNTMLSDAADPSTVEQIRRHLLNGDREKAVWMAVDMRLWGHALLLANALEPDLYKKVAQEFVKKEVNSPGQNNESLATLYEVLSGNHEESVDQLVPVHARAGLQLVVKDAAPGTSKDAVEGLDKWRETLGLILGNRSADDSRAINSLGSLLSSYGRAEAAHICFMFARKHTVFGGLDDPKSDFVLVGSDHRKQAEQFAKEIEPLLLSEVYEYGQSLAGGSNVAVTNPHLAAYKLQHAFALAEYGMRDKALQYCEAISAAITAQTRRSPYHHIILEAAVEDLMIRLRQAPKEESNSWIPKPSMNKVSDSMWNRFNKFVAGDENDSSGPGSPKDNGEFGPFARIAGGTPTISRPPSANNLDNFSAAIPSYPLSTPLPNTPVPMIASTPPTRAASRYAPGVAQSPAAYAPSSTYAPRSSMERTSSELNRSSSEIFRQSSDLQSGYSDPYSPNTTSSSTQNYTPSHSGGVGLPQDLPHTPISQPDKHELSQQPTQPTSMASAYEPHGYSGPHVNGMASAANNQSSGADGQQAVSNGYQPPSYEYEPPSFTPYTAPVDDKAAEVDTANNGSFEAPSFQPYGYEPPSYEPESQPTNDDGDSSEETKRKPKKKGIMYDDEDDFPVPRPAEKSKADKDRENAELFRKAAEEDAKRAAEAKQAKKGWGFTAWFGSGGAAKKESHDPASNKPIRAKLGEANSFYYDPDQKRWVNKNAGPEDNVTKKATAPPPRGGPRSASSSPAPPMGVPGPTSASDTGRASAPPMGPPRSTMTPPPSGLNSSASEANLMAPPLAPPTMMRSSSNTSTGSGPPSRPNTSLSHSSSIDDLLGAAGPRKAGAKKPRKSARYVDVMTK</sequence>
<name>A0AAE0N0T9_9PEZI</name>
<comment type="caution">
    <text evidence="14">The sequence shown here is derived from an EMBL/GenBank/DDBJ whole genome shotgun (WGS) entry which is preliminary data.</text>
</comment>
<comment type="function">
    <text evidence="9 10">Involved in the initiation of assembly of the COPII coat required for the formation of transport vesicles from the endoplasmic reticulum (ER) and the selection of cargo molecules. Also involved in autophagy.</text>
</comment>
<feature type="compositionally biased region" description="Polar residues" evidence="11">
    <location>
        <begin position="1483"/>
        <end position="1493"/>
    </location>
</feature>
<feature type="compositionally biased region" description="Polar residues" evidence="11">
    <location>
        <begin position="1651"/>
        <end position="1670"/>
    </location>
</feature>
<dbReference type="FunFam" id="1.25.40.1030:FF:000008">
    <property type="entry name" value="Protein transport protein sec16"/>
    <property type="match status" value="1"/>
</dbReference>
<comment type="similarity">
    <text evidence="2 10">Belongs to the SEC16 family.</text>
</comment>
<dbReference type="Pfam" id="PF12931">
    <property type="entry name" value="TPR_Sec16"/>
    <property type="match status" value="1"/>
</dbReference>
<feature type="compositionally biased region" description="Low complexity" evidence="11">
    <location>
        <begin position="924"/>
        <end position="947"/>
    </location>
</feature>
<feature type="compositionally biased region" description="Low complexity" evidence="11">
    <location>
        <begin position="1535"/>
        <end position="1551"/>
    </location>
</feature>
<keyword evidence="6 10" id="KW-0653">Protein transport</keyword>
<dbReference type="GO" id="GO:0016192">
    <property type="term" value="P:vesicle-mediated transport"/>
    <property type="evidence" value="ECO:0007669"/>
    <property type="project" value="UniProtKB-KW"/>
</dbReference>
<dbReference type="PROSITE" id="PS00018">
    <property type="entry name" value="EF_HAND_1"/>
    <property type="match status" value="1"/>
</dbReference>
<feature type="compositionally biased region" description="Polar residues" evidence="11">
    <location>
        <begin position="624"/>
        <end position="642"/>
    </location>
</feature>
<feature type="region of interest" description="Disordered" evidence="11">
    <location>
        <begin position="337"/>
        <end position="360"/>
    </location>
</feature>
<evidence type="ECO:0000256" key="7">
    <source>
        <dbReference type="ARBA" id="ARBA00023006"/>
    </source>
</evidence>
<dbReference type="InterPro" id="IPR024298">
    <property type="entry name" value="Sec16_Sec23-bd"/>
</dbReference>
<feature type="domain" description="Sec16 Sec23-binding" evidence="12">
    <location>
        <begin position="1153"/>
        <end position="1456"/>
    </location>
</feature>
<proteinExistence type="inferred from homology"/>
<feature type="region of interest" description="Disordered" evidence="11">
    <location>
        <begin position="417"/>
        <end position="440"/>
    </location>
</feature>
<feature type="compositionally biased region" description="Pro residues" evidence="11">
    <location>
        <begin position="700"/>
        <end position="757"/>
    </location>
</feature>
<feature type="compositionally biased region" description="Basic and acidic residues" evidence="11">
    <location>
        <begin position="770"/>
        <end position="794"/>
    </location>
</feature>
<evidence type="ECO:0000259" key="12">
    <source>
        <dbReference type="Pfam" id="PF12931"/>
    </source>
</evidence>
<dbReference type="Pfam" id="PF12932">
    <property type="entry name" value="Sec16"/>
    <property type="match status" value="1"/>
</dbReference>
<keyword evidence="15" id="KW-1185">Reference proteome</keyword>
<dbReference type="GO" id="GO:0007030">
    <property type="term" value="P:Golgi organization"/>
    <property type="evidence" value="ECO:0007669"/>
    <property type="project" value="TreeGrafter"/>
</dbReference>
<feature type="compositionally biased region" description="Low complexity" evidence="11">
    <location>
        <begin position="1671"/>
        <end position="1685"/>
    </location>
</feature>
<evidence type="ECO:0000256" key="2">
    <source>
        <dbReference type="ARBA" id="ARBA00005927"/>
    </source>
</evidence>
<feature type="compositionally biased region" description="Basic and acidic residues" evidence="11">
    <location>
        <begin position="192"/>
        <end position="201"/>
    </location>
</feature>
<feature type="region of interest" description="Disordered" evidence="11">
    <location>
        <begin position="682"/>
        <end position="947"/>
    </location>
</feature>
<keyword evidence="3 10" id="KW-0813">Transport</keyword>
<feature type="compositionally biased region" description="Pro residues" evidence="11">
    <location>
        <begin position="831"/>
        <end position="840"/>
    </location>
</feature>
<evidence type="ECO:0000256" key="9">
    <source>
        <dbReference type="ARBA" id="ARBA00024687"/>
    </source>
</evidence>
<evidence type="ECO:0000313" key="14">
    <source>
        <dbReference type="EMBL" id="KAK3366013.1"/>
    </source>
</evidence>
<dbReference type="GO" id="GO:0012507">
    <property type="term" value="C:ER to Golgi transport vesicle membrane"/>
    <property type="evidence" value="ECO:0007669"/>
    <property type="project" value="TreeGrafter"/>
</dbReference>
<evidence type="ECO:0000256" key="4">
    <source>
        <dbReference type="ARBA" id="ARBA00022824"/>
    </source>
</evidence>
<feature type="compositionally biased region" description="Polar residues" evidence="11">
    <location>
        <begin position="658"/>
        <end position="668"/>
    </location>
</feature>
<evidence type="ECO:0000256" key="1">
    <source>
        <dbReference type="ARBA" id="ARBA00004397"/>
    </source>
</evidence>
<protein>
    <recommendedName>
        <fullName evidence="10">Protein transport protein sec16</fullName>
    </recommendedName>
</protein>
<feature type="compositionally biased region" description="Low complexity" evidence="11">
    <location>
        <begin position="554"/>
        <end position="573"/>
    </location>
</feature>
<dbReference type="EMBL" id="JAULSN010000008">
    <property type="protein sequence ID" value="KAK3366013.1"/>
    <property type="molecule type" value="Genomic_DNA"/>
</dbReference>
<feature type="region of interest" description="Disordered" evidence="11">
    <location>
        <begin position="1508"/>
        <end position="1981"/>
    </location>
</feature>
<feature type="compositionally biased region" description="Basic residues" evidence="11">
    <location>
        <begin position="1964"/>
        <end position="1973"/>
    </location>
</feature>
<evidence type="ECO:0000259" key="13">
    <source>
        <dbReference type="Pfam" id="PF12932"/>
    </source>
</evidence>
<feature type="region of interest" description="Disordered" evidence="11">
    <location>
        <begin position="247"/>
        <end position="269"/>
    </location>
</feature>
<dbReference type="PANTHER" id="PTHR13402:SF6">
    <property type="entry name" value="SECRETORY 16, ISOFORM I"/>
    <property type="match status" value="1"/>
</dbReference>
<feature type="compositionally biased region" description="Low complexity" evidence="11">
    <location>
        <begin position="1709"/>
        <end position="1724"/>
    </location>
</feature>
<feature type="compositionally biased region" description="Polar residues" evidence="11">
    <location>
        <begin position="1558"/>
        <end position="1598"/>
    </location>
</feature>
<keyword evidence="4 10" id="KW-0256">Endoplasmic reticulum</keyword>
<dbReference type="InterPro" id="IPR018247">
    <property type="entry name" value="EF_Hand_1_Ca_BS"/>
</dbReference>
<dbReference type="GO" id="GO:0006914">
    <property type="term" value="P:autophagy"/>
    <property type="evidence" value="ECO:0007669"/>
    <property type="project" value="UniProtKB-KW"/>
</dbReference>